<dbReference type="STRING" id="1071380.I2GYQ0"/>
<dbReference type="SMART" id="SM00404">
    <property type="entry name" value="PTPc_motif"/>
    <property type="match status" value="1"/>
</dbReference>
<protein>
    <recommendedName>
        <fullName evidence="7">Protein-tyrosine-phosphatase</fullName>
    </recommendedName>
</protein>
<dbReference type="KEGG" id="tbl:TBLA_0B04140"/>
<dbReference type="HOGENOM" id="CLU_009242_0_0_1"/>
<feature type="compositionally biased region" description="Low complexity" evidence="2">
    <location>
        <begin position="778"/>
        <end position="802"/>
    </location>
</feature>
<dbReference type="InterPro" id="IPR016130">
    <property type="entry name" value="Tyr_Pase_AS"/>
</dbReference>
<gene>
    <name evidence="5" type="primary">TBLA0B04140</name>
    <name evidence="5" type="ORF">TBLA_0B04140</name>
</gene>
<dbReference type="InParanoid" id="I2GYQ0"/>
<dbReference type="GeneID" id="14493999"/>
<keyword evidence="6" id="KW-1185">Reference proteome</keyword>
<dbReference type="Proteomes" id="UP000002866">
    <property type="component" value="Chromosome 2"/>
</dbReference>
<evidence type="ECO:0000256" key="1">
    <source>
        <dbReference type="ARBA" id="ARBA00009649"/>
    </source>
</evidence>
<dbReference type="EMBL" id="HE806317">
    <property type="protein sequence ID" value="CCH59252.1"/>
    <property type="molecule type" value="Genomic_DNA"/>
</dbReference>
<evidence type="ECO:0000259" key="3">
    <source>
        <dbReference type="PROSITE" id="PS50055"/>
    </source>
</evidence>
<feature type="region of interest" description="Disordered" evidence="2">
    <location>
        <begin position="1"/>
        <end position="46"/>
    </location>
</feature>
<organism evidence="5 6">
    <name type="scientific">Henningerozyma blattae (strain ATCC 34711 / CBS 6284 / DSM 70876 / NBRC 10599 / NRRL Y-10934 / UCD 77-7)</name>
    <name type="common">Yeast</name>
    <name type="synonym">Tetrapisispora blattae</name>
    <dbReference type="NCBI Taxonomy" id="1071380"/>
    <lineage>
        <taxon>Eukaryota</taxon>
        <taxon>Fungi</taxon>
        <taxon>Dikarya</taxon>
        <taxon>Ascomycota</taxon>
        <taxon>Saccharomycotina</taxon>
        <taxon>Saccharomycetes</taxon>
        <taxon>Saccharomycetales</taxon>
        <taxon>Saccharomycetaceae</taxon>
        <taxon>Henningerozyma</taxon>
    </lineage>
</organism>
<name>I2GYQ0_HENB6</name>
<feature type="compositionally biased region" description="Low complexity" evidence="2">
    <location>
        <begin position="19"/>
        <end position="33"/>
    </location>
</feature>
<dbReference type="OrthoDB" id="6058203at2759"/>
<dbReference type="RefSeq" id="XP_004178771.1">
    <property type="nucleotide sequence ID" value="XM_004178723.1"/>
</dbReference>
<feature type="compositionally biased region" description="Low complexity" evidence="2">
    <location>
        <begin position="311"/>
        <end position="340"/>
    </location>
</feature>
<feature type="domain" description="Tyrosine specific protein phosphatases" evidence="4">
    <location>
        <begin position="1000"/>
        <end position="1097"/>
    </location>
</feature>
<proteinExistence type="inferred from homology"/>
<feature type="compositionally biased region" description="Basic and acidic residues" evidence="2">
    <location>
        <begin position="34"/>
        <end position="45"/>
    </location>
</feature>
<evidence type="ECO:0000256" key="2">
    <source>
        <dbReference type="SAM" id="MobiDB-lite"/>
    </source>
</evidence>
<dbReference type="InterPro" id="IPR000242">
    <property type="entry name" value="PTP_cat"/>
</dbReference>
<reference evidence="5 6" key="1">
    <citation type="journal article" date="2011" name="Proc. Natl. Acad. Sci. U.S.A.">
        <title>Evolutionary erosion of yeast sex chromosomes by mating-type switching accidents.</title>
        <authorList>
            <person name="Gordon J.L."/>
            <person name="Armisen D."/>
            <person name="Proux-Wera E."/>
            <person name="Oheigeartaigh S.S."/>
            <person name="Byrne K.P."/>
            <person name="Wolfe K.H."/>
        </authorList>
    </citation>
    <scope>NUCLEOTIDE SEQUENCE [LARGE SCALE GENOMIC DNA]</scope>
    <source>
        <strain evidence="6">ATCC 34711 / CBS 6284 / DSM 70876 / NBRC 10599 / NRRL Y-10934 / UCD 77-7</strain>
    </source>
</reference>
<feature type="compositionally biased region" description="Polar residues" evidence="2">
    <location>
        <begin position="1"/>
        <end position="18"/>
    </location>
</feature>
<sequence>MATTTIDRCENTPTQHHPSTTTNNSDSSTTQNDVGKKIHPRDTHNQIKNSIISTTSNIKGSISMTSANTALTLTDKLHSMLCPNNNFISRVETVDLSLLDYHLIDVQDCNDLYQLISTNDSSSLPNTYLLFDLTHNHLISSSSIINCFNNLNVVHLSLPTTLIKRPAFDFQKLLKTTITIDSEKNISNLLNLIKLAKCFLFFDNFSNKSNCKLSTFYFITKFKEFYYKNFDVSNLPSLNLNLFILTNFNSTTPILPSSSSSNTTSSSTLHLPFLSNTNTNTTTNKNNNSNTTSAHKTTLSTSVLSSLTHSSVPLTTSSNSHPNLTSTSNSNSNSTTTKIIPKPKKMNRNFNLKINLNNLNNLSSTNSTTLSNSNSSLNLNLSSTRGSNNMFIRSFKKDQIHYSPSSLNRYFQFDIPENLTGNDKCLPNWLRFFTNRDKIDAILQKLLSNFELLENFEIKRLEKCITNCSTNTACSSNCNASCHTNPNNFNNSTLSSLTTINTTNTNANTTNITNNITNSNNTSNNNENKSLISQSQILANDNLSKTISKAQHKIYSLTHLQKQFKKTNSSSNSNSNNLTNRNNLNNTWTIQFLIQKNKTTTNKLPINKNLKISIPNVVPNIPKISLELTNTKLREINTSSPNTFNYNSNLLSATSTSSLSSADSDSLLTPINNYEINKGITSYNKNRYTNILPFEHTRVKLQPSPILYSSNDNFSRNPSTTNPPTPVNNILFPMSQSDIQTPPDLLNNNATSYFTGNDIDLLNLQNVHRSMELQKKLTPPNENENDNKNVNNNSNNIDTNNNIVISPIDSNLNTNSTASPTTPTTDLTATSMNGYSINENTLNLDDYFNANYLNLNRINPDFTYIATQAPLPSTMDDFWKVVISNEIKVIISLNSYDELNLKKWDIYWNEQCTKRYCIKIIHIFENIFDSNGCILRIFKITKNNKSSIVYQIHYTKWMDSCGIDIKDIFVLFQIKNALLNYPELSFDYLKNNCQNPNALTDLLKNLPESMMENNSSQPLLSIKQKSPLLVHCSAGCGRTGVFITLDFLFNIFKADSLHINSHNKIDVWNMEQDLIFIIINELRKQRLSMVQNLTQYITCYESILEYFALLKEDGFITSFTS</sequence>
<feature type="region of interest" description="Disordered" evidence="2">
    <location>
        <begin position="311"/>
        <end position="341"/>
    </location>
</feature>
<dbReference type="SUPFAM" id="SSF52799">
    <property type="entry name" value="(Phosphotyrosine protein) phosphatases II"/>
    <property type="match status" value="2"/>
</dbReference>
<evidence type="ECO:0000313" key="6">
    <source>
        <dbReference type="Proteomes" id="UP000002866"/>
    </source>
</evidence>
<comment type="similarity">
    <text evidence="1">Belongs to the protein-tyrosine phosphatase family. Non-receptor class subfamily.</text>
</comment>
<feature type="region of interest" description="Disordered" evidence="2">
    <location>
        <begin position="776"/>
        <end position="802"/>
    </location>
</feature>
<dbReference type="PANTHER" id="PTHR19134:SF561">
    <property type="entry name" value="PROTEIN TYROSINE PHOSPHATASE 36E, ISOFORM A"/>
    <property type="match status" value="1"/>
</dbReference>
<dbReference type="PRINTS" id="PR00700">
    <property type="entry name" value="PRTYPHPHTASE"/>
</dbReference>
<dbReference type="InterPro" id="IPR029021">
    <property type="entry name" value="Prot-tyrosine_phosphatase-like"/>
</dbReference>
<accession>I2GYQ0</accession>
<dbReference type="PANTHER" id="PTHR19134">
    <property type="entry name" value="RECEPTOR-TYPE TYROSINE-PROTEIN PHOSPHATASE"/>
    <property type="match status" value="1"/>
</dbReference>
<evidence type="ECO:0000313" key="5">
    <source>
        <dbReference type="EMBL" id="CCH59252.1"/>
    </source>
</evidence>
<dbReference type="Pfam" id="PF00102">
    <property type="entry name" value="Y_phosphatase"/>
    <property type="match status" value="2"/>
</dbReference>
<dbReference type="SMART" id="SM00194">
    <property type="entry name" value="PTPc"/>
    <property type="match status" value="1"/>
</dbReference>
<dbReference type="InterPro" id="IPR003595">
    <property type="entry name" value="Tyr_Pase_cat"/>
</dbReference>
<evidence type="ECO:0000259" key="4">
    <source>
        <dbReference type="PROSITE" id="PS50056"/>
    </source>
</evidence>
<dbReference type="AlphaFoldDB" id="I2GYQ0"/>
<dbReference type="InterPro" id="IPR000387">
    <property type="entry name" value="Tyr_Pase_dom"/>
</dbReference>
<dbReference type="InterPro" id="IPR050348">
    <property type="entry name" value="Protein-Tyr_Phosphatase"/>
</dbReference>
<dbReference type="GO" id="GO:0004725">
    <property type="term" value="F:protein tyrosine phosphatase activity"/>
    <property type="evidence" value="ECO:0007669"/>
    <property type="project" value="InterPro"/>
</dbReference>
<dbReference type="PROSITE" id="PS50056">
    <property type="entry name" value="TYR_PHOSPHATASE_2"/>
    <property type="match status" value="1"/>
</dbReference>
<dbReference type="FunCoup" id="I2GYQ0">
    <property type="interactions" value="175"/>
</dbReference>
<feature type="domain" description="Tyrosine-protein phosphatase" evidence="3">
    <location>
        <begin position="823"/>
        <end position="1106"/>
    </location>
</feature>
<dbReference type="Gene3D" id="3.90.190.10">
    <property type="entry name" value="Protein tyrosine phosphatase superfamily"/>
    <property type="match status" value="2"/>
</dbReference>
<dbReference type="PROSITE" id="PS00383">
    <property type="entry name" value="TYR_PHOSPHATASE_1"/>
    <property type="match status" value="1"/>
</dbReference>
<dbReference type="eggNOG" id="KOG0789">
    <property type="taxonomic scope" value="Eukaryota"/>
</dbReference>
<evidence type="ECO:0008006" key="7">
    <source>
        <dbReference type="Google" id="ProtNLM"/>
    </source>
</evidence>
<dbReference type="PROSITE" id="PS50055">
    <property type="entry name" value="TYR_PHOSPHATASE_PTP"/>
    <property type="match status" value="1"/>
</dbReference>
<feature type="region of interest" description="Disordered" evidence="2">
    <location>
        <begin position="274"/>
        <end position="297"/>
    </location>
</feature>